<dbReference type="PANTHER" id="PTHR43293:SF3">
    <property type="entry name" value="CHOLESTEROL RING-CLEAVING HYDROLASE IPDB SUBUNIT"/>
    <property type="match status" value="1"/>
</dbReference>
<dbReference type="SUPFAM" id="SSF100950">
    <property type="entry name" value="NagB/RpiA/CoA transferase-like"/>
    <property type="match status" value="1"/>
</dbReference>
<dbReference type="SMART" id="SM00882">
    <property type="entry name" value="CoA_trans"/>
    <property type="match status" value="1"/>
</dbReference>
<sequence length="253" mass="27339">MNQYSPREMMATTAGRMINNGDVVFAGTGISMLAATVAKRIHAPDAVVFFETGGIDPSLEELPLAVADPRVMAGTSMNAGLIEAFSILGHRRLRTVAFLGAAQIDRFGNLNSTVLGDYKKPRTRFPGSGGACDAASLAWGIIIFMQHEKRRFVEKLDYLTSPGWLSGGDSRAKAGFVRGGPIAVVTNLGIMRFDHVSRAMYLSEVYPGVLPQEVVANTGFEIDISGVREADPPTDRELLTLREDVDPQRLILG</sequence>
<dbReference type="AlphaFoldDB" id="A0A9D6Z2Y8"/>
<comment type="caution">
    <text evidence="1">The sequence shown here is derived from an EMBL/GenBank/DDBJ whole genome shotgun (WGS) entry which is preliminary data.</text>
</comment>
<dbReference type="Pfam" id="PF01144">
    <property type="entry name" value="CoA_trans"/>
    <property type="match status" value="1"/>
</dbReference>
<keyword evidence="1" id="KW-0808">Transferase</keyword>
<dbReference type="PANTHER" id="PTHR43293">
    <property type="entry name" value="ACETATE COA-TRANSFERASE YDIF"/>
    <property type="match status" value="1"/>
</dbReference>
<gene>
    <name evidence="1" type="ORF">HY912_06140</name>
</gene>
<evidence type="ECO:0000313" key="1">
    <source>
        <dbReference type="EMBL" id="MBI5249057.1"/>
    </source>
</evidence>
<organism evidence="1 2">
    <name type="scientific">Desulfomonile tiedjei</name>
    <dbReference type="NCBI Taxonomy" id="2358"/>
    <lineage>
        <taxon>Bacteria</taxon>
        <taxon>Pseudomonadati</taxon>
        <taxon>Thermodesulfobacteriota</taxon>
        <taxon>Desulfomonilia</taxon>
        <taxon>Desulfomonilales</taxon>
        <taxon>Desulfomonilaceae</taxon>
        <taxon>Desulfomonile</taxon>
    </lineage>
</organism>
<dbReference type="InterPro" id="IPR037171">
    <property type="entry name" value="NagB/RpiA_transferase-like"/>
</dbReference>
<proteinExistence type="predicted"/>
<name>A0A9D6Z2Y8_9BACT</name>
<reference evidence="1" key="1">
    <citation type="submission" date="2020-07" db="EMBL/GenBank/DDBJ databases">
        <title>Huge and variable diversity of episymbiotic CPR bacteria and DPANN archaea in groundwater ecosystems.</title>
        <authorList>
            <person name="He C.Y."/>
            <person name="Keren R."/>
            <person name="Whittaker M."/>
            <person name="Farag I.F."/>
            <person name="Doudna J."/>
            <person name="Cate J.H.D."/>
            <person name="Banfield J.F."/>
        </authorList>
    </citation>
    <scope>NUCLEOTIDE SEQUENCE</scope>
    <source>
        <strain evidence="1">NC_groundwater_1664_Pr3_B-0.1um_52_9</strain>
    </source>
</reference>
<evidence type="ECO:0000313" key="2">
    <source>
        <dbReference type="Proteomes" id="UP000807825"/>
    </source>
</evidence>
<dbReference type="Proteomes" id="UP000807825">
    <property type="component" value="Unassembled WGS sequence"/>
</dbReference>
<dbReference type="EMBL" id="JACRDE010000176">
    <property type="protein sequence ID" value="MBI5249057.1"/>
    <property type="molecule type" value="Genomic_DNA"/>
</dbReference>
<protein>
    <submittedName>
        <fullName evidence="1">Ketoacid-CoA transferase</fullName>
    </submittedName>
</protein>
<dbReference type="Gene3D" id="3.40.1080.10">
    <property type="entry name" value="Glutaconate Coenzyme A-transferase"/>
    <property type="match status" value="1"/>
</dbReference>
<dbReference type="GO" id="GO:0008410">
    <property type="term" value="F:CoA-transferase activity"/>
    <property type="evidence" value="ECO:0007669"/>
    <property type="project" value="InterPro"/>
</dbReference>
<accession>A0A9D6Z2Y8</accession>
<dbReference type="InterPro" id="IPR004165">
    <property type="entry name" value="CoA_trans_fam_I"/>
</dbReference>